<feature type="binding site" evidence="8">
    <location>
        <begin position="177"/>
        <end position="179"/>
    </location>
    <ligand>
        <name>beta-D-galactose</name>
        <dbReference type="ChEBI" id="CHEBI:27667"/>
    </ligand>
</feature>
<keyword evidence="3 5" id="KW-0413">Isomerase</keyword>
<dbReference type="PIRSF" id="PIRSF005096">
    <property type="entry name" value="GALM"/>
    <property type="match status" value="1"/>
</dbReference>
<sequence length="346" mass="37210">MSVTARPFGATREGTPVTLFRLENPSGAYVQVLDYGAILQAVAVPDREGRLRDVCLGFDTPAEYQEKHEGYLGALVGRCANRIRGARFQLGGRPHALAANQPPNHLHGGNRGFDQYLWDHRIEGDSLVLTRLSPAGEEGYPGALQTQVRYTFGPDNALLLEFQAVSDADTVVNLTSHAYWNLNGHGAGDVGGHTLSIDAIAFTELGEDNCPTGTLVSVVGTPFDLRSPRALSDGWNADHPQIRQGGGYDHNWALRGSGLREAAVLHAPESGITLALSTTQPGLQVYTANFLPESTGKGGAVYGRRRGVALEAQGFPNAVNQPEFPSTVLKAGETYHQEILFAFTHD</sequence>
<dbReference type="InterPro" id="IPR014718">
    <property type="entry name" value="GH-type_carb-bd"/>
</dbReference>
<reference evidence="9" key="1">
    <citation type="journal article" date="2021" name="PeerJ">
        <title>Extensive microbial diversity within the chicken gut microbiome revealed by metagenomics and culture.</title>
        <authorList>
            <person name="Gilroy R."/>
            <person name="Ravi A."/>
            <person name="Getino M."/>
            <person name="Pursley I."/>
            <person name="Horton D.L."/>
            <person name="Alikhan N.F."/>
            <person name="Baker D."/>
            <person name="Gharbi K."/>
            <person name="Hall N."/>
            <person name="Watson M."/>
            <person name="Adriaenssens E.M."/>
            <person name="Foster-Nyarko E."/>
            <person name="Jarju S."/>
            <person name="Secka A."/>
            <person name="Antonio M."/>
            <person name="Oren A."/>
            <person name="Chaudhuri R.R."/>
            <person name="La Ragione R."/>
            <person name="Hildebrand F."/>
            <person name="Pallen M.J."/>
        </authorList>
    </citation>
    <scope>NUCLEOTIDE SEQUENCE</scope>
    <source>
        <strain evidence="9">CHK186-1790</strain>
    </source>
</reference>
<dbReference type="CDD" id="cd09019">
    <property type="entry name" value="galactose_mutarotase_like"/>
    <property type="match status" value="1"/>
</dbReference>
<dbReference type="GO" id="GO:0033499">
    <property type="term" value="P:galactose catabolic process via UDP-galactose, Leloir pathway"/>
    <property type="evidence" value="ECO:0007669"/>
    <property type="project" value="TreeGrafter"/>
</dbReference>
<evidence type="ECO:0000256" key="6">
    <source>
        <dbReference type="PIRSR" id="PIRSR005096-1"/>
    </source>
</evidence>
<feature type="binding site" evidence="8">
    <location>
        <begin position="81"/>
        <end position="82"/>
    </location>
    <ligand>
        <name>beta-D-galactose</name>
        <dbReference type="ChEBI" id="CHEBI:27667"/>
    </ligand>
</feature>
<dbReference type="EC" id="5.1.3.3" evidence="5"/>
<dbReference type="GO" id="GO:0005737">
    <property type="term" value="C:cytoplasm"/>
    <property type="evidence" value="ECO:0007669"/>
    <property type="project" value="TreeGrafter"/>
</dbReference>
<evidence type="ECO:0000256" key="1">
    <source>
        <dbReference type="ARBA" id="ARBA00005028"/>
    </source>
</evidence>
<dbReference type="PANTHER" id="PTHR10091">
    <property type="entry name" value="ALDOSE-1-EPIMERASE"/>
    <property type="match status" value="1"/>
</dbReference>
<dbReference type="InterPro" id="IPR047215">
    <property type="entry name" value="Galactose_mutarotase-like"/>
</dbReference>
<protein>
    <recommendedName>
        <fullName evidence="5">Aldose 1-epimerase</fullName>
        <ecNumber evidence="5">5.1.3.3</ecNumber>
    </recommendedName>
</protein>
<accession>A0A9D2SZT1</accession>
<dbReference type="GO" id="GO:0006006">
    <property type="term" value="P:glucose metabolic process"/>
    <property type="evidence" value="ECO:0007669"/>
    <property type="project" value="TreeGrafter"/>
</dbReference>
<dbReference type="InterPro" id="IPR015443">
    <property type="entry name" value="Aldose_1-epimerase"/>
</dbReference>
<dbReference type="InterPro" id="IPR011013">
    <property type="entry name" value="Gal_mutarotase_sf_dom"/>
</dbReference>
<dbReference type="EMBL" id="DWWJ01000021">
    <property type="protein sequence ID" value="HJC40156.1"/>
    <property type="molecule type" value="Genomic_DNA"/>
</dbReference>
<evidence type="ECO:0000256" key="7">
    <source>
        <dbReference type="PIRSR" id="PIRSR005096-2"/>
    </source>
</evidence>
<keyword evidence="4 5" id="KW-0119">Carbohydrate metabolism</keyword>
<reference evidence="9" key="2">
    <citation type="submission" date="2021-04" db="EMBL/GenBank/DDBJ databases">
        <authorList>
            <person name="Gilroy R."/>
        </authorList>
    </citation>
    <scope>NUCLEOTIDE SEQUENCE</scope>
    <source>
        <strain evidence="9">CHK186-1790</strain>
    </source>
</reference>
<comment type="catalytic activity">
    <reaction evidence="5">
        <text>alpha-D-glucose = beta-D-glucose</text>
        <dbReference type="Rhea" id="RHEA:10264"/>
        <dbReference type="ChEBI" id="CHEBI:15903"/>
        <dbReference type="ChEBI" id="CHEBI:17925"/>
        <dbReference type="EC" id="5.1.3.3"/>
    </reaction>
</comment>
<evidence type="ECO:0000256" key="5">
    <source>
        <dbReference type="PIRNR" id="PIRNR005096"/>
    </source>
</evidence>
<dbReference type="Pfam" id="PF01263">
    <property type="entry name" value="Aldose_epim"/>
    <property type="match status" value="1"/>
</dbReference>
<evidence type="ECO:0000313" key="10">
    <source>
        <dbReference type="Proteomes" id="UP000823882"/>
    </source>
</evidence>
<dbReference type="NCBIfam" id="NF008277">
    <property type="entry name" value="PRK11055.1"/>
    <property type="match status" value="1"/>
</dbReference>
<organism evidence="9 10">
    <name type="scientific">Candidatus Intestinimonas pullistercoris</name>
    <dbReference type="NCBI Taxonomy" id="2838623"/>
    <lineage>
        <taxon>Bacteria</taxon>
        <taxon>Bacillati</taxon>
        <taxon>Bacillota</taxon>
        <taxon>Clostridia</taxon>
        <taxon>Eubacteriales</taxon>
        <taxon>Intestinimonas</taxon>
    </lineage>
</organism>
<evidence type="ECO:0000256" key="3">
    <source>
        <dbReference type="ARBA" id="ARBA00023235"/>
    </source>
</evidence>
<dbReference type="Proteomes" id="UP000823882">
    <property type="component" value="Unassembled WGS sequence"/>
</dbReference>
<dbReference type="InterPro" id="IPR008183">
    <property type="entry name" value="Aldose_1/G6P_1-epimerase"/>
</dbReference>
<feature type="active site" description="Proton donor" evidence="6">
    <location>
        <position position="177"/>
    </location>
</feature>
<dbReference type="GO" id="GO:0030246">
    <property type="term" value="F:carbohydrate binding"/>
    <property type="evidence" value="ECO:0007669"/>
    <property type="project" value="InterPro"/>
</dbReference>
<comment type="caution">
    <text evidence="9">The sequence shown here is derived from an EMBL/GenBank/DDBJ whole genome shotgun (WGS) entry which is preliminary data.</text>
</comment>
<evidence type="ECO:0000313" key="9">
    <source>
        <dbReference type="EMBL" id="HJC40156.1"/>
    </source>
</evidence>
<comment type="similarity">
    <text evidence="2 5">Belongs to the aldose epimerase family.</text>
</comment>
<gene>
    <name evidence="9" type="ORF">H9701_01200</name>
</gene>
<dbReference type="SUPFAM" id="SSF74650">
    <property type="entry name" value="Galactose mutarotase-like"/>
    <property type="match status" value="1"/>
</dbReference>
<comment type="pathway">
    <text evidence="1 5">Carbohydrate metabolism; hexose metabolism.</text>
</comment>
<dbReference type="PANTHER" id="PTHR10091:SF0">
    <property type="entry name" value="GALACTOSE MUTAROTASE"/>
    <property type="match status" value="1"/>
</dbReference>
<dbReference type="AlphaFoldDB" id="A0A9D2SZT1"/>
<dbReference type="GO" id="GO:0004034">
    <property type="term" value="F:aldose 1-epimerase activity"/>
    <property type="evidence" value="ECO:0007669"/>
    <property type="project" value="UniProtKB-EC"/>
</dbReference>
<evidence type="ECO:0000256" key="4">
    <source>
        <dbReference type="ARBA" id="ARBA00023277"/>
    </source>
</evidence>
<evidence type="ECO:0000256" key="2">
    <source>
        <dbReference type="ARBA" id="ARBA00006206"/>
    </source>
</evidence>
<feature type="active site" description="Proton acceptor" evidence="6">
    <location>
        <position position="311"/>
    </location>
</feature>
<proteinExistence type="inferred from homology"/>
<evidence type="ECO:0000256" key="8">
    <source>
        <dbReference type="PIRSR" id="PIRSR005096-3"/>
    </source>
</evidence>
<feature type="binding site" evidence="7">
    <location>
        <position position="249"/>
    </location>
    <ligand>
        <name>beta-D-galactose</name>
        <dbReference type="ChEBI" id="CHEBI:27667"/>
    </ligand>
</feature>
<name>A0A9D2SZT1_9FIRM</name>
<dbReference type="Gene3D" id="2.70.98.10">
    <property type="match status" value="1"/>
</dbReference>